<organism evidence="1 2">
    <name type="scientific">Methylocystis hirsuta</name>
    <dbReference type="NCBI Taxonomy" id="369798"/>
    <lineage>
        <taxon>Bacteria</taxon>
        <taxon>Pseudomonadati</taxon>
        <taxon>Pseudomonadota</taxon>
        <taxon>Alphaproteobacteria</taxon>
        <taxon>Hyphomicrobiales</taxon>
        <taxon>Methylocystaceae</taxon>
        <taxon>Methylocystis</taxon>
    </lineage>
</organism>
<reference evidence="1 2" key="1">
    <citation type="submission" date="2018-08" db="EMBL/GenBank/DDBJ databases">
        <title>Genome sequence of Methylocystis hirsuta CSC1, a methanotroph able to accumulate PHAs.</title>
        <authorList>
            <person name="Bordel S."/>
            <person name="Rodriguez E."/>
            <person name="Gancedo J."/>
            <person name="Munoz R."/>
        </authorList>
    </citation>
    <scope>NUCLEOTIDE SEQUENCE [LARGE SCALE GENOMIC DNA]</scope>
    <source>
        <strain evidence="1 2">CSC1</strain>
    </source>
</reference>
<dbReference type="EMBL" id="QWDD01000001">
    <property type="protein sequence ID" value="RNJ49422.1"/>
    <property type="molecule type" value="Genomic_DNA"/>
</dbReference>
<evidence type="ECO:0000313" key="2">
    <source>
        <dbReference type="Proteomes" id="UP000268623"/>
    </source>
</evidence>
<sequence length="71" mass="8140">MEVLFMNMSKFGQEITALNKKIAPERDKLIKEHQAYALSRKDFRLLGLAKKLQTMAETVEAIETEAAEKEI</sequence>
<comment type="caution">
    <text evidence="1">The sequence shown here is derived from an EMBL/GenBank/DDBJ whole genome shotgun (WGS) entry which is preliminary data.</text>
</comment>
<gene>
    <name evidence="1" type="ORF">D1O30_07195</name>
</gene>
<name>A0A3M9XNU2_9HYPH</name>
<accession>A0A3M9XNU2</accession>
<keyword evidence="2" id="KW-1185">Reference proteome</keyword>
<dbReference type="AlphaFoldDB" id="A0A3M9XNU2"/>
<protein>
    <submittedName>
        <fullName evidence="1">Uncharacterized protein</fullName>
    </submittedName>
</protein>
<dbReference type="Proteomes" id="UP000268623">
    <property type="component" value="Unassembled WGS sequence"/>
</dbReference>
<evidence type="ECO:0000313" key="1">
    <source>
        <dbReference type="EMBL" id="RNJ49422.1"/>
    </source>
</evidence>
<proteinExistence type="predicted"/>